<dbReference type="EMBL" id="JAYLAA010000037">
    <property type="protein sequence ID" value="MEC3875959.1"/>
    <property type="molecule type" value="Genomic_DNA"/>
</dbReference>
<sequence length="74" mass="8526">MTTISIIPISGIAIDKVVMIENHSYQYKGQKTVRRQGIKKTVYFFKGVSTSVDKEFYVTKAPTFRLEHNVLKMN</sequence>
<comment type="caution">
    <text evidence="1">The sequence shown here is derived from an EMBL/GenBank/DDBJ whole genome shotgun (WGS) entry which is preliminary data.</text>
</comment>
<reference evidence="1 2" key="1">
    <citation type="submission" date="2024-01" db="EMBL/GenBank/DDBJ databases">
        <title>Chryseobacterium sp. T9W2-O.</title>
        <authorList>
            <person name="Maltman C."/>
        </authorList>
    </citation>
    <scope>NUCLEOTIDE SEQUENCE [LARGE SCALE GENOMIC DNA]</scope>
    <source>
        <strain evidence="1 2">T9W2-O</strain>
    </source>
</reference>
<dbReference type="Proteomes" id="UP001348397">
    <property type="component" value="Unassembled WGS sequence"/>
</dbReference>
<organism evidence="1 2">
    <name type="scientific">Chryseobacterium salviniae</name>
    <dbReference type="NCBI Taxonomy" id="3101750"/>
    <lineage>
        <taxon>Bacteria</taxon>
        <taxon>Pseudomonadati</taxon>
        <taxon>Bacteroidota</taxon>
        <taxon>Flavobacteriia</taxon>
        <taxon>Flavobacteriales</taxon>
        <taxon>Weeksellaceae</taxon>
        <taxon>Chryseobacterium group</taxon>
        <taxon>Chryseobacterium</taxon>
    </lineage>
</organism>
<dbReference type="RefSeq" id="WP_326320760.1">
    <property type="nucleotide sequence ID" value="NZ_JAYLAA010000037.1"/>
</dbReference>
<keyword evidence="2" id="KW-1185">Reference proteome</keyword>
<proteinExistence type="predicted"/>
<accession>A0ABU6HSB6</accession>
<evidence type="ECO:0000313" key="1">
    <source>
        <dbReference type="EMBL" id="MEC3875959.1"/>
    </source>
</evidence>
<gene>
    <name evidence="1" type="ORF">SOP96_09570</name>
</gene>
<evidence type="ECO:0000313" key="2">
    <source>
        <dbReference type="Proteomes" id="UP001348397"/>
    </source>
</evidence>
<name>A0ABU6HSB6_9FLAO</name>
<protein>
    <submittedName>
        <fullName evidence="1">Uncharacterized protein</fullName>
    </submittedName>
</protein>